<feature type="domain" description="Deacetylase PdaC" evidence="3">
    <location>
        <begin position="44"/>
        <end position="133"/>
    </location>
</feature>
<feature type="domain" description="DUF3298" evidence="2">
    <location>
        <begin position="158"/>
        <end position="234"/>
    </location>
</feature>
<protein>
    <recommendedName>
        <fullName evidence="6">DUF3298 domain-containing protein</fullName>
    </recommendedName>
</protein>
<dbReference type="Gene3D" id="3.30.565.40">
    <property type="entry name" value="Fervidobacterium nodosum Rt17-B1 like"/>
    <property type="match status" value="1"/>
</dbReference>
<name>A0A1T5M9B5_9FIRM</name>
<dbReference type="Proteomes" id="UP000190285">
    <property type="component" value="Unassembled WGS sequence"/>
</dbReference>
<feature type="coiled-coil region" evidence="1">
    <location>
        <begin position="73"/>
        <end position="100"/>
    </location>
</feature>
<organism evidence="4 5">
    <name type="scientific">Maledivibacter halophilus</name>
    <dbReference type="NCBI Taxonomy" id="36842"/>
    <lineage>
        <taxon>Bacteria</taxon>
        <taxon>Bacillati</taxon>
        <taxon>Bacillota</taxon>
        <taxon>Clostridia</taxon>
        <taxon>Peptostreptococcales</taxon>
        <taxon>Caminicellaceae</taxon>
        <taxon>Maledivibacter</taxon>
    </lineage>
</organism>
<evidence type="ECO:0008006" key="6">
    <source>
        <dbReference type="Google" id="ProtNLM"/>
    </source>
</evidence>
<proteinExistence type="predicted"/>
<accession>A0A1T5M9B5</accession>
<dbReference type="InterPro" id="IPR025303">
    <property type="entry name" value="PdaC"/>
</dbReference>
<dbReference type="Pfam" id="PF11738">
    <property type="entry name" value="DUF3298"/>
    <property type="match status" value="1"/>
</dbReference>
<evidence type="ECO:0000256" key="1">
    <source>
        <dbReference type="SAM" id="Coils"/>
    </source>
</evidence>
<keyword evidence="1" id="KW-0175">Coiled coil</keyword>
<dbReference type="RefSeq" id="WP_170917523.1">
    <property type="nucleotide sequence ID" value="NZ_FUZT01000012.1"/>
</dbReference>
<reference evidence="4 5" key="1">
    <citation type="submission" date="2017-02" db="EMBL/GenBank/DDBJ databases">
        <authorList>
            <person name="Peterson S.W."/>
        </authorList>
    </citation>
    <scope>NUCLEOTIDE SEQUENCE [LARGE SCALE GENOMIC DNA]</scope>
    <source>
        <strain evidence="4 5">M1</strain>
    </source>
</reference>
<dbReference type="EMBL" id="FUZT01000012">
    <property type="protein sequence ID" value="SKC84820.1"/>
    <property type="molecule type" value="Genomic_DNA"/>
</dbReference>
<keyword evidence="5" id="KW-1185">Reference proteome</keyword>
<dbReference type="STRING" id="36842.SAMN02194393_04242"/>
<dbReference type="AlphaFoldDB" id="A0A1T5M9B5"/>
<evidence type="ECO:0000259" key="2">
    <source>
        <dbReference type="Pfam" id="PF11738"/>
    </source>
</evidence>
<dbReference type="InterPro" id="IPR021729">
    <property type="entry name" value="DUF3298"/>
</dbReference>
<dbReference type="Gene3D" id="3.90.640.20">
    <property type="entry name" value="Heat-shock cognate protein, ATPase"/>
    <property type="match status" value="1"/>
</dbReference>
<sequence length="249" mass="29776">MRYTYRYIYPLYFPYMPKQYIIDSPKQRSILNRVNPIIIKTYEIKYKDKYIREDLKYPQLEGLESQQSQGFINNSIKSDIMEFKRQMEKAAKEYAKEAERNGEDFTPFIISSIYEITYNNHNIISILIIYHEYINRINSYIKVSYNFNILTGEPISLKDLFKEDVDYQNLINNEVKNELLFNREKYFPGAAESFKGISEYHPFYIKNGNLVVFFGFHEIAPIASQIPEIKIPFSSLRNYIKPKFLNSRF</sequence>
<evidence type="ECO:0000313" key="5">
    <source>
        <dbReference type="Proteomes" id="UP000190285"/>
    </source>
</evidence>
<gene>
    <name evidence="4" type="ORF">SAMN02194393_04242</name>
</gene>
<evidence type="ECO:0000259" key="3">
    <source>
        <dbReference type="Pfam" id="PF13739"/>
    </source>
</evidence>
<dbReference type="Pfam" id="PF13739">
    <property type="entry name" value="PdaC"/>
    <property type="match status" value="1"/>
</dbReference>
<dbReference type="InterPro" id="IPR037126">
    <property type="entry name" value="PdaC/RsiV-like_sf"/>
</dbReference>
<evidence type="ECO:0000313" key="4">
    <source>
        <dbReference type="EMBL" id="SKC84820.1"/>
    </source>
</evidence>